<reference evidence="2 3" key="1">
    <citation type="submission" date="2020-08" db="EMBL/GenBank/DDBJ databases">
        <title>The genome sequence of type strain Novosphingobium flavum NBRC 111647.</title>
        <authorList>
            <person name="Liu Y."/>
        </authorList>
    </citation>
    <scope>NUCLEOTIDE SEQUENCE [LARGE SCALE GENOMIC DNA]</scope>
    <source>
        <strain evidence="2 3">NBRC 111647</strain>
    </source>
</reference>
<feature type="domain" description="SsuA/THI5-like" evidence="1">
    <location>
        <begin position="46"/>
        <end position="143"/>
    </location>
</feature>
<dbReference type="Pfam" id="PF09084">
    <property type="entry name" value="NMT1"/>
    <property type="match status" value="1"/>
</dbReference>
<name>A0A7X1FTU3_9SPHN</name>
<evidence type="ECO:0000313" key="2">
    <source>
        <dbReference type="EMBL" id="MBC2666831.1"/>
    </source>
</evidence>
<dbReference type="Gene3D" id="3.40.190.10">
    <property type="entry name" value="Periplasmic binding protein-like II"/>
    <property type="match status" value="3"/>
</dbReference>
<evidence type="ECO:0000259" key="1">
    <source>
        <dbReference type="Pfam" id="PF09084"/>
    </source>
</evidence>
<organism evidence="2 3">
    <name type="scientific">Novosphingobium flavum</name>
    <dbReference type="NCBI Taxonomy" id="1778672"/>
    <lineage>
        <taxon>Bacteria</taxon>
        <taxon>Pseudomonadati</taxon>
        <taxon>Pseudomonadota</taxon>
        <taxon>Alphaproteobacteria</taxon>
        <taxon>Sphingomonadales</taxon>
        <taxon>Sphingomonadaceae</taxon>
        <taxon>Novosphingobium</taxon>
    </lineage>
</organism>
<keyword evidence="3" id="KW-1185">Reference proteome</keyword>
<dbReference type="AlphaFoldDB" id="A0A7X1FTU3"/>
<evidence type="ECO:0000313" key="3">
    <source>
        <dbReference type="Proteomes" id="UP000566813"/>
    </source>
</evidence>
<dbReference type="InterPro" id="IPR015168">
    <property type="entry name" value="SsuA/THI5"/>
</dbReference>
<proteinExistence type="predicted"/>
<gene>
    <name evidence="2" type="ORF">H7F51_15035</name>
</gene>
<dbReference type="SUPFAM" id="SSF53850">
    <property type="entry name" value="Periplasmic binding protein-like II"/>
    <property type="match status" value="1"/>
</dbReference>
<comment type="caution">
    <text evidence="2">The sequence shown here is derived from an EMBL/GenBank/DDBJ whole genome shotgun (WGS) entry which is preliminary data.</text>
</comment>
<accession>A0A7X1FTU3</accession>
<dbReference type="EMBL" id="JACLAW010000012">
    <property type="protein sequence ID" value="MBC2666831.1"/>
    <property type="molecule type" value="Genomic_DNA"/>
</dbReference>
<protein>
    <submittedName>
        <fullName evidence="2">ABC transporter substrate-binding protein</fullName>
    </submittedName>
</protein>
<dbReference type="Proteomes" id="UP000566813">
    <property type="component" value="Unassembled WGS sequence"/>
</dbReference>
<dbReference type="RefSeq" id="WP_185665127.1">
    <property type="nucleotide sequence ID" value="NZ_JACLAW010000012.1"/>
</dbReference>
<sequence length="303" mass="33193">MTVYGPGKLILKALVGDYPKTRALREGAVPSDLVELDIAEITQAPKGFKPMVRQLAFDVAEVSIITFLQAKAAGKPYALLPYVVNGKFHHDSLLVNASAGIESPKDLEGKRIGMRMYSQTTPSWVRGFLQNDYGVDLSTIHWITFEEPHVPEFPDPPGVERGDPALPLFDMLAEGQIDAAFISGAPEDPRVRRLLPDPAAAAKEWSAAHGGAVPINHMLSVRTELLAERPDAVAEVFRLFKAAREAMDPPPTPAMLAKEPYGLERVRTAVELANLYAVQQGLIDRPFAIDDLFDDFTRQLGAD</sequence>